<organism evidence="1 2">
    <name type="scientific">Stylosanthes scabra</name>
    <dbReference type="NCBI Taxonomy" id="79078"/>
    <lineage>
        <taxon>Eukaryota</taxon>
        <taxon>Viridiplantae</taxon>
        <taxon>Streptophyta</taxon>
        <taxon>Embryophyta</taxon>
        <taxon>Tracheophyta</taxon>
        <taxon>Spermatophyta</taxon>
        <taxon>Magnoliopsida</taxon>
        <taxon>eudicotyledons</taxon>
        <taxon>Gunneridae</taxon>
        <taxon>Pentapetalae</taxon>
        <taxon>rosids</taxon>
        <taxon>fabids</taxon>
        <taxon>Fabales</taxon>
        <taxon>Fabaceae</taxon>
        <taxon>Papilionoideae</taxon>
        <taxon>50 kb inversion clade</taxon>
        <taxon>dalbergioids sensu lato</taxon>
        <taxon>Dalbergieae</taxon>
        <taxon>Pterocarpus clade</taxon>
        <taxon>Stylosanthes</taxon>
    </lineage>
</organism>
<dbReference type="EMBL" id="JASCZI010030220">
    <property type="protein sequence ID" value="MED6118763.1"/>
    <property type="molecule type" value="Genomic_DNA"/>
</dbReference>
<dbReference type="Proteomes" id="UP001341840">
    <property type="component" value="Unassembled WGS sequence"/>
</dbReference>
<evidence type="ECO:0000313" key="1">
    <source>
        <dbReference type="EMBL" id="MED6118763.1"/>
    </source>
</evidence>
<proteinExistence type="predicted"/>
<sequence>MDVFKRDEGNHRPYCRQRQADSLKSREADWTKTKADGMKTVADELAKNGHFFLRRNIYSDEGPKREIATTLFRRCKETDDLGYGGFHGFCGGDSRVTTEIRTMAMELVTAATMVLTLLWVEMLAECDGGQHGRCPTVRQVVVSL</sequence>
<gene>
    <name evidence="1" type="ORF">PIB30_005902</name>
</gene>
<comment type="caution">
    <text evidence="1">The sequence shown here is derived from an EMBL/GenBank/DDBJ whole genome shotgun (WGS) entry which is preliminary data.</text>
</comment>
<protein>
    <submittedName>
        <fullName evidence="1">Uncharacterized protein</fullName>
    </submittedName>
</protein>
<evidence type="ECO:0000313" key="2">
    <source>
        <dbReference type="Proteomes" id="UP001341840"/>
    </source>
</evidence>
<name>A0ABU6R3S0_9FABA</name>
<keyword evidence="2" id="KW-1185">Reference proteome</keyword>
<reference evidence="1 2" key="1">
    <citation type="journal article" date="2023" name="Plants (Basel)">
        <title>Bridging the Gap: Combining Genomics and Transcriptomics Approaches to Understand Stylosanthes scabra, an Orphan Legume from the Brazilian Caatinga.</title>
        <authorList>
            <person name="Ferreira-Neto J.R.C."/>
            <person name="da Silva M.D."/>
            <person name="Binneck E."/>
            <person name="de Melo N.F."/>
            <person name="da Silva R.H."/>
            <person name="de Melo A.L.T.M."/>
            <person name="Pandolfi V."/>
            <person name="Bustamante F.O."/>
            <person name="Brasileiro-Vidal A.C."/>
            <person name="Benko-Iseppon A.M."/>
        </authorList>
    </citation>
    <scope>NUCLEOTIDE SEQUENCE [LARGE SCALE GENOMIC DNA]</scope>
    <source>
        <tissue evidence="1">Leaves</tissue>
    </source>
</reference>
<accession>A0ABU6R3S0</accession>